<protein>
    <submittedName>
        <fullName evidence="1">Uncharacterized protein</fullName>
    </submittedName>
</protein>
<dbReference type="EMBL" id="BJUU01000011">
    <property type="protein sequence ID" value="GEK80581.1"/>
    <property type="molecule type" value="Genomic_DNA"/>
</dbReference>
<dbReference type="Proteomes" id="UP000321749">
    <property type="component" value="Unassembled WGS sequence"/>
</dbReference>
<gene>
    <name evidence="1" type="ORF">ABA31_19320</name>
</gene>
<dbReference type="AlphaFoldDB" id="A0AA87US33"/>
<reference evidence="1 2" key="1">
    <citation type="submission" date="2019-07" db="EMBL/GenBank/DDBJ databases">
        <title>Whole genome shotgun sequence of Agrococcus baldri NBRC 103055.</title>
        <authorList>
            <person name="Hosoyama A."/>
            <person name="Uohara A."/>
            <person name="Ohji S."/>
            <person name="Ichikawa N."/>
        </authorList>
    </citation>
    <scope>NUCLEOTIDE SEQUENCE [LARGE SCALE GENOMIC DNA]</scope>
    <source>
        <strain evidence="1 2">NBRC 103055</strain>
    </source>
</reference>
<proteinExistence type="predicted"/>
<organism evidence="1 2">
    <name type="scientific">Agrococcus baldri</name>
    <dbReference type="NCBI Taxonomy" id="153730"/>
    <lineage>
        <taxon>Bacteria</taxon>
        <taxon>Bacillati</taxon>
        <taxon>Actinomycetota</taxon>
        <taxon>Actinomycetes</taxon>
        <taxon>Micrococcales</taxon>
        <taxon>Microbacteriaceae</taxon>
        <taxon>Agrococcus</taxon>
    </lineage>
</organism>
<keyword evidence="2" id="KW-1185">Reference proteome</keyword>
<evidence type="ECO:0000313" key="1">
    <source>
        <dbReference type="EMBL" id="GEK80581.1"/>
    </source>
</evidence>
<accession>A0AA87US33</accession>
<name>A0AA87US33_9MICO</name>
<comment type="caution">
    <text evidence="1">The sequence shown here is derived from an EMBL/GenBank/DDBJ whole genome shotgun (WGS) entry which is preliminary data.</text>
</comment>
<dbReference type="RefSeq" id="WP_146794985.1">
    <property type="nucleotide sequence ID" value="NZ_BJUU01000011.1"/>
</dbReference>
<sequence length="250" mass="27054">MNLDREARQQIGRIQRVSDVLNVSLPKPVTAATAEFDRMVALIDSLEARDPLAAALKALADGRDPYTDPDVRAAHISRTVASQESKTALTYRAHADLLDVYIEHAGDVVDSWKAPFTAAAQSITDAREALKGRPLDDAAGIVALGGDAARHYADAREAIANIRAVVNGWTALSRMAGNGTITERSEWQIIATHPGDPGTPKADPYELAGSGFTLALADFDEHRARQQHITTIRAEEEARRAQRQQIAVFG</sequence>
<evidence type="ECO:0000313" key="2">
    <source>
        <dbReference type="Proteomes" id="UP000321749"/>
    </source>
</evidence>